<dbReference type="EMBL" id="NQXA01000001">
    <property type="protein sequence ID" value="PHQ30919.1"/>
    <property type="molecule type" value="Genomic_DNA"/>
</dbReference>
<evidence type="ECO:0000313" key="4">
    <source>
        <dbReference type="EMBL" id="PHQ30919.1"/>
    </source>
</evidence>
<comment type="caution">
    <text evidence="4">The sequence shown here is derived from an EMBL/GenBank/DDBJ whole genome shotgun (WGS) entry which is preliminary data.</text>
</comment>
<sequence length="253" mass="28108">MSKLPPKYAFTDLSDYGRPAGRSIAERFKETSCTPIHLTTAFIVAGLAAVICISYGYYLSAALLLILKSILDASDGELARLKNTPSYTGRYYDSVADIVLNFVLLTTLALITETPLWLAFLAFIGLQLQGTLYNYYYVILRNRHNGDTTSRIFEDSRPLALAGESQVAVNAMYFLYTLLYSSFDKIIYRLDPSAVKSSKLPGWFMTLVSVFGLGFQLLLISILLATGLEGFVIPVFLVMTFLIPVFIGVRKVI</sequence>
<keyword evidence="5" id="KW-1185">Reference proteome</keyword>
<dbReference type="GO" id="GO:0016780">
    <property type="term" value="F:phosphotransferase activity, for other substituted phosphate groups"/>
    <property type="evidence" value="ECO:0007669"/>
    <property type="project" value="InterPro"/>
</dbReference>
<dbReference type="PROSITE" id="PS00379">
    <property type="entry name" value="CDP_ALCOHOL_P_TRANSF"/>
    <property type="match status" value="1"/>
</dbReference>
<dbReference type="GO" id="GO:0016020">
    <property type="term" value="C:membrane"/>
    <property type="evidence" value="ECO:0007669"/>
    <property type="project" value="InterPro"/>
</dbReference>
<feature type="transmembrane region" description="Helical" evidence="3">
    <location>
        <begin position="118"/>
        <end position="139"/>
    </location>
</feature>
<organism evidence="4 5">
    <name type="scientific">Leeuwenhoekiella nanhaiensis</name>
    <dbReference type="NCBI Taxonomy" id="1655491"/>
    <lineage>
        <taxon>Bacteria</taxon>
        <taxon>Pseudomonadati</taxon>
        <taxon>Bacteroidota</taxon>
        <taxon>Flavobacteriia</taxon>
        <taxon>Flavobacteriales</taxon>
        <taxon>Flavobacteriaceae</taxon>
        <taxon>Leeuwenhoekiella</taxon>
    </lineage>
</organism>
<feature type="transmembrane region" description="Helical" evidence="3">
    <location>
        <begin position="91"/>
        <end position="111"/>
    </location>
</feature>
<dbReference type="InterPro" id="IPR048254">
    <property type="entry name" value="CDP_ALCOHOL_P_TRANSF_CS"/>
</dbReference>
<comment type="similarity">
    <text evidence="2">Belongs to the CDP-alcohol phosphatidyltransferase class-I family.</text>
</comment>
<feature type="transmembrane region" description="Helical" evidence="3">
    <location>
        <begin position="36"/>
        <end position="58"/>
    </location>
</feature>
<evidence type="ECO:0000256" key="3">
    <source>
        <dbReference type="SAM" id="Phobius"/>
    </source>
</evidence>
<dbReference type="GO" id="GO:0008654">
    <property type="term" value="P:phospholipid biosynthetic process"/>
    <property type="evidence" value="ECO:0007669"/>
    <property type="project" value="InterPro"/>
</dbReference>
<keyword evidence="3" id="KW-0472">Membrane</keyword>
<evidence type="ECO:0000313" key="5">
    <source>
        <dbReference type="Proteomes" id="UP000229433"/>
    </source>
</evidence>
<reference evidence="4 5" key="1">
    <citation type="submission" date="2017-08" db="EMBL/GenBank/DDBJ databases">
        <title>The whole genome shortgun sequences of strain Leeuwenhoekiella nanhaiensis G18 from the South China Sea.</title>
        <authorList>
            <person name="Liu Q."/>
        </authorList>
    </citation>
    <scope>NUCLEOTIDE SEQUENCE [LARGE SCALE GENOMIC DNA]</scope>
    <source>
        <strain evidence="4 5">G18</strain>
    </source>
</reference>
<dbReference type="InterPro" id="IPR043130">
    <property type="entry name" value="CDP-OH_PTrfase_TM_dom"/>
</dbReference>
<feature type="transmembrane region" description="Helical" evidence="3">
    <location>
        <begin position="200"/>
        <end position="225"/>
    </location>
</feature>
<dbReference type="Proteomes" id="UP000229433">
    <property type="component" value="Unassembled WGS sequence"/>
</dbReference>
<dbReference type="Gene3D" id="1.20.120.1760">
    <property type="match status" value="1"/>
</dbReference>
<feature type="transmembrane region" description="Helical" evidence="3">
    <location>
        <begin position="159"/>
        <end position="179"/>
    </location>
</feature>
<name>A0A2G1VWW7_9FLAO</name>
<feature type="transmembrane region" description="Helical" evidence="3">
    <location>
        <begin position="231"/>
        <end position="249"/>
    </location>
</feature>
<dbReference type="AlphaFoldDB" id="A0A2G1VWW7"/>
<dbReference type="InterPro" id="IPR000462">
    <property type="entry name" value="CDP-OH_P_trans"/>
</dbReference>
<dbReference type="RefSeq" id="WP_099644458.1">
    <property type="nucleotide sequence ID" value="NZ_KZ319287.1"/>
</dbReference>
<proteinExistence type="inferred from homology"/>
<dbReference type="OrthoDB" id="1198827at2"/>
<evidence type="ECO:0000256" key="1">
    <source>
        <dbReference type="ARBA" id="ARBA00022679"/>
    </source>
</evidence>
<gene>
    <name evidence="4" type="ORF">CJ305_01450</name>
</gene>
<protein>
    <submittedName>
        <fullName evidence="4">CDP-alcohol phosphatidyltransferase</fullName>
    </submittedName>
</protein>
<keyword evidence="1 2" id="KW-0808">Transferase</keyword>
<keyword evidence="3" id="KW-1133">Transmembrane helix</keyword>
<evidence type="ECO:0000256" key="2">
    <source>
        <dbReference type="RuleBase" id="RU003750"/>
    </source>
</evidence>
<accession>A0A2G1VWW7</accession>
<keyword evidence="3" id="KW-0812">Transmembrane</keyword>
<dbReference type="Pfam" id="PF01066">
    <property type="entry name" value="CDP-OH_P_transf"/>
    <property type="match status" value="1"/>
</dbReference>